<evidence type="ECO:0000256" key="11">
    <source>
        <dbReference type="ARBA" id="ARBA00048781"/>
    </source>
</evidence>
<dbReference type="GO" id="GO:0046872">
    <property type="term" value="F:metal ion binding"/>
    <property type="evidence" value="ECO:0007669"/>
    <property type="project" value="UniProtKB-KW"/>
</dbReference>
<dbReference type="InterPro" id="IPR029001">
    <property type="entry name" value="ITPase-like_fam"/>
</dbReference>
<sequence length="171" mass="18348">MRIVVGSLNPAKINAVKQALINENVEVDGINVPSDVADQPIGDEETKQGAINRALATVKASEADIGIGLEGGVVDTNEGMLVNNWGALATADGDVFVASGMRIYLQEEIAQGVRSGKELGVVMAEFTKKHDVRSKEGAVGIFTNGYVTRVEMFSHVVRILFGLYNYHSKKD</sequence>
<comment type="catalytic activity">
    <reaction evidence="11">
        <text>XTP + H2O = XDP + phosphate + H(+)</text>
        <dbReference type="Rhea" id="RHEA:28406"/>
        <dbReference type="ChEBI" id="CHEBI:15377"/>
        <dbReference type="ChEBI" id="CHEBI:15378"/>
        <dbReference type="ChEBI" id="CHEBI:43474"/>
        <dbReference type="ChEBI" id="CHEBI:59884"/>
        <dbReference type="ChEBI" id="CHEBI:61314"/>
        <dbReference type="EC" id="3.6.1.73"/>
    </reaction>
</comment>
<dbReference type="Proteomes" id="UP000217083">
    <property type="component" value="Unassembled WGS sequence"/>
</dbReference>
<keyword evidence="6" id="KW-0460">Magnesium</keyword>
<dbReference type="PANTHER" id="PTHR34699">
    <property type="match status" value="1"/>
</dbReference>
<evidence type="ECO:0000256" key="6">
    <source>
        <dbReference type="ARBA" id="ARBA00022842"/>
    </source>
</evidence>
<dbReference type="GO" id="GO:0103023">
    <property type="term" value="F:ITPase activity"/>
    <property type="evidence" value="ECO:0007669"/>
    <property type="project" value="UniProtKB-EC"/>
</dbReference>
<dbReference type="EMBL" id="NPIA01000008">
    <property type="protein sequence ID" value="OZM56089.1"/>
    <property type="molecule type" value="Genomic_DNA"/>
</dbReference>
<name>A0A263BQW8_9BACI</name>
<evidence type="ECO:0000256" key="3">
    <source>
        <dbReference type="ARBA" id="ARBA00022723"/>
    </source>
</evidence>
<gene>
    <name evidence="14" type="primary">yjjX</name>
    <name evidence="14" type="ORF">CIB95_13350</name>
</gene>
<keyword evidence="7" id="KW-0546">Nucleotide metabolism</keyword>
<dbReference type="RefSeq" id="WP_094925968.1">
    <property type="nucleotide sequence ID" value="NZ_NPIA01000008.1"/>
</dbReference>
<dbReference type="SUPFAM" id="SSF52972">
    <property type="entry name" value="ITPase-like"/>
    <property type="match status" value="1"/>
</dbReference>
<reference evidence="14 15" key="2">
    <citation type="submission" date="2017-09" db="EMBL/GenBank/DDBJ databases">
        <title>Bacillus patelloidae sp. nov., isolated from the intestinal tract of a marine limpet.</title>
        <authorList>
            <person name="Liu R."/>
            <person name="Dong C."/>
            <person name="Shao Z."/>
        </authorList>
    </citation>
    <scope>NUCLEOTIDE SEQUENCE [LARGE SCALE GENOMIC DNA]</scope>
    <source>
        <strain evidence="14 15">SA5d-4</strain>
    </source>
</reference>
<dbReference type="Gene3D" id="3.90.950.10">
    <property type="match status" value="1"/>
</dbReference>
<evidence type="ECO:0000256" key="2">
    <source>
        <dbReference type="ARBA" id="ARBA00001946"/>
    </source>
</evidence>
<keyword evidence="8" id="KW-0464">Manganese</keyword>
<dbReference type="Pfam" id="PF01931">
    <property type="entry name" value="NTPase_I-T"/>
    <property type="match status" value="1"/>
</dbReference>
<dbReference type="GO" id="GO:0000166">
    <property type="term" value="F:nucleotide binding"/>
    <property type="evidence" value="ECO:0007669"/>
    <property type="project" value="UniProtKB-KW"/>
</dbReference>
<accession>A0A263BQW8</accession>
<comment type="cofactor">
    <cofactor evidence="1">
        <name>Mn(2+)</name>
        <dbReference type="ChEBI" id="CHEBI:29035"/>
    </cofactor>
</comment>
<dbReference type="PANTHER" id="PTHR34699:SF2">
    <property type="entry name" value="NON-CANONICAL PURINE NTP PHOSPHATASE_PRRC1 DOMAIN-CONTAINING PROTEIN"/>
    <property type="match status" value="1"/>
</dbReference>
<dbReference type="InterPro" id="IPR050299">
    <property type="entry name" value="YjjX_NTPase"/>
</dbReference>
<keyword evidence="15" id="KW-1185">Reference proteome</keyword>
<proteinExistence type="inferred from homology"/>
<evidence type="ECO:0000256" key="4">
    <source>
        <dbReference type="ARBA" id="ARBA00022741"/>
    </source>
</evidence>
<feature type="domain" description="Non-canonical purine NTP phosphatase/PRRC1" evidence="13">
    <location>
        <begin position="6"/>
        <end position="157"/>
    </location>
</feature>
<evidence type="ECO:0000256" key="7">
    <source>
        <dbReference type="ARBA" id="ARBA00023080"/>
    </source>
</evidence>
<evidence type="ECO:0000256" key="10">
    <source>
        <dbReference type="ARBA" id="ARBA00048174"/>
    </source>
</evidence>
<dbReference type="FunFam" id="3.90.950.10:FF:000002">
    <property type="entry name" value="Inosine/xanthosine triphosphatase"/>
    <property type="match status" value="1"/>
</dbReference>
<keyword evidence="5" id="KW-0378">Hydrolase</keyword>
<keyword evidence="4" id="KW-0547">Nucleotide-binding</keyword>
<dbReference type="NCBIfam" id="NF002850">
    <property type="entry name" value="PRK03114.1"/>
    <property type="match status" value="1"/>
</dbReference>
<evidence type="ECO:0000256" key="8">
    <source>
        <dbReference type="ARBA" id="ARBA00023211"/>
    </source>
</evidence>
<evidence type="ECO:0000256" key="5">
    <source>
        <dbReference type="ARBA" id="ARBA00022801"/>
    </source>
</evidence>
<evidence type="ECO:0000256" key="9">
    <source>
        <dbReference type="ARBA" id="ARBA00038901"/>
    </source>
</evidence>
<comment type="similarity">
    <text evidence="12">Belongs to the YjjX NTPase family.</text>
</comment>
<evidence type="ECO:0000256" key="1">
    <source>
        <dbReference type="ARBA" id="ARBA00001936"/>
    </source>
</evidence>
<dbReference type="EC" id="3.6.1.73" evidence="9"/>
<dbReference type="InterPro" id="IPR026533">
    <property type="entry name" value="NTPase/PRRC1"/>
</dbReference>
<dbReference type="GO" id="GO:0009117">
    <property type="term" value="P:nucleotide metabolic process"/>
    <property type="evidence" value="ECO:0007669"/>
    <property type="project" value="UniProtKB-KW"/>
</dbReference>
<comment type="catalytic activity">
    <reaction evidence="10">
        <text>ITP + H2O = IDP + phosphate + H(+)</text>
        <dbReference type="Rhea" id="RHEA:28330"/>
        <dbReference type="ChEBI" id="CHEBI:15377"/>
        <dbReference type="ChEBI" id="CHEBI:15378"/>
        <dbReference type="ChEBI" id="CHEBI:43474"/>
        <dbReference type="ChEBI" id="CHEBI:58280"/>
        <dbReference type="ChEBI" id="CHEBI:61402"/>
        <dbReference type="EC" id="3.6.1.73"/>
    </reaction>
</comment>
<comment type="caution">
    <text evidence="14">The sequence shown here is derived from an EMBL/GenBank/DDBJ whole genome shotgun (WGS) entry which is preliminary data.</text>
</comment>
<evidence type="ECO:0000313" key="14">
    <source>
        <dbReference type="EMBL" id="OZM56089.1"/>
    </source>
</evidence>
<protein>
    <recommendedName>
        <fullName evidence="9">inosine/xanthosine triphosphatase</fullName>
        <ecNumber evidence="9">3.6.1.73</ecNumber>
    </recommendedName>
</protein>
<evidence type="ECO:0000256" key="12">
    <source>
        <dbReference type="ARBA" id="ARBA00060855"/>
    </source>
</evidence>
<dbReference type="AlphaFoldDB" id="A0A263BQW8"/>
<comment type="cofactor">
    <cofactor evidence="2">
        <name>Mg(2+)</name>
        <dbReference type="ChEBI" id="CHEBI:18420"/>
    </cofactor>
</comment>
<keyword evidence="3" id="KW-0479">Metal-binding</keyword>
<evidence type="ECO:0000313" key="15">
    <source>
        <dbReference type="Proteomes" id="UP000217083"/>
    </source>
</evidence>
<organism evidence="14 15">
    <name type="scientific">Lottiidibacillus patelloidae</name>
    <dbReference type="NCBI Taxonomy" id="2670334"/>
    <lineage>
        <taxon>Bacteria</taxon>
        <taxon>Bacillati</taxon>
        <taxon>Bacillota</taxon>
        <taxon>Bacilli</taxon>
        <taxon>Bacillales</taxon>
        <taxon>Bacillaceae</taxon>
        <taxon>Lottiidibacillus</taxon>
    </lineage>
</organism>
<evidence type="ECO:0000259" key="13">
    <source>
        <dbReference type="Pfam" id="PF01931"/>
    </source>
</evidence>
<reference evidence="15" key="1">
    <citation type="submission" date="2017-08" db="EMBL/GenBank/DDBJ databases">
        <authorList>
            <person name="Huang Z."/>
        </authorList>
    </citation>
    <scope>NUCLEOTIDE SEQUENCE [LARGE SCALE GENOMIC DNA]</scope>
    <source>
        <strain evidence="15">SA5d-4</strain>
    </source>
</reference>